<keyword evidence="4" id="KW-1185">Reference proteome</keyword>
<proteinExistence type="predicted"/>
<evidence type="ECO:0000259" key="2">
    <source>
        <dbReference type="Pfam" id="PF19489"/>
    </source>
</evidence>
<comment type="caution">
    <text evidence="3">The sequence shown here is derived from an EMBL/GenBank/DDBJ whole genome shotgun (WGS) entry which is preliminary data.</text>
</comment>
<reference evidence="4" key="1">
    <citation type="journal article" date="2019" name="Int. J. Syst. Evol. Microbiol.">
        <title>The Global Catalogue of Microorganisms (GCM) 10K type strain sequencing project: providing services to taxonomists for standard genome sequencing and annotation.</title>
        <authorList>
            <consortium name="The Broad Institute Genomics Platform"/>
            <consortium name="The Broad Institute Genome Sequencing Center for Infectious Disease"/>
            <person name="Wu L."/>
            <person name="Ma J."/>
        </authorList>
    </citation>
    <scope>NUCLEOTIDE SEQUENCE [LARGE SCALE GENOMIC DNA]</scope>
    <source>
        <strain evidence="4">JCM 15115</strain>
    </source>
</reference>
<dbReference type="RefSeq" id="WP_343804300.1">
    <property type="nucleotide sequence ID" value="NZ_BAAADE010000002.1"/>
</dbReference>
<feature type="domain" description="Transglycosylase SLT" evidence="2">
    <location>
        <begin position="5"/>
        <end position="190"/>
    </location>
</feature>
<dbReference type="InterPro" id="IPR023346">
    <property type="entry name" value="Lysozyme-like_dom_sf"/>
</dbReference>
<evidence type="ECO:0000313" key="3">
    <source>
        <dbReference type="EMBL" id="GAA0601862.1"/>
    </source>
</evidence>
<organism evidence="3 4">
    <name type="scientific">Paenochrobactrum glaciei</name>
    <dbReference type="NCBI Taxonomy" id="486407"/>
    <lineage>
        <taxon>Bacteria</taxon>
        <taxon>Pseudomonadati</taxon>
        <taxon>Pseudomonadota</taxon>
        <taxon>Alphaproteobacteria</taxon>
        <taxon>Hyphomicrobiales</taxon>
        <taxon>Brucellaceae</taxon>
        <taxon>Paenochrobactrum</taxon>
    </lineage>
</organism>
<evidence type="ECO:0000313" key="4">
    <source>
        <dbReference type="Proteomes" id="UP001424441"/>
    </source>
</evidence>
<dbReference type="PROSITE" id="PS51257">
    <property type="entry name" value="PROKAR_LIPOPROTEIN"/>
    <property type="match status" value="1"/>
</dbReference>
<accession>A0ABP3R739</accession>
<gene>
    <name evidence="3" type="ORF">GCM10008943_16500</name>
</gene>
<dbReference type="Gene3D" id="1.10.530.10">
    <property type="match status" value="1"/>
</dbReference>
<name>A0ABP3R739_9HYPH</name>
<protein>
    <submittedName>
        <fullName evidence="3">Transglycosylase SLT domain-containing protein</fullName>
    </submittedName>
</protein>
<dbReference type="EMBL" id="BAAADE010000002">
    <property type="protein sequence ID" value="GAA0601862.1"/>
    <property type="molecule type" value="Genomic_DNA"/>
</dbReference>
<feature type="chain" id="PRO_5045826548" evidence="1">
    <location>
        <begin position="20"/>
        <end position="194"/>
    </location>
</feature>
<dbReference type="SUPFAM" id="SSF53955">
    <property type="entry name" value="Lysozyme-like"/>
    <property type="match status" value="1"/>
</dbReference>
<feature type="signal peptide" evidence="1">
    <location>
        <begin position="1"/>
        <end position="19"/>
    </location>
</feature>
<dbReference type="InterPro" id="IPR045795">
    <property type="entry name" value="SLT_4"/>
</dbReference>
<dbReference type="Pfam" id="PF19489">
    <property type="entry name" value="SLT_4"/>
    <property type="match status" value="1"/>
</dbReference>
<keyword evidence="1" id="KW-0732">Signal</keyword>
<evidence type="ECO:0000256" key="1">
    <source>
        <dbReference type="SAM" id="SignalP"/>
    </source>
</evidence>
<dbReference type="Proteomes" id="UP001424441">
    <property type="component" value="Unassembled WGS sequence"/>
</dbReference>
<sequence>MMRILCLVALLILAGCASAPKQVNNACAIFDQRDGWINNWHSAAQKTSREFGVPIPVLMATIYTESSFRPYARPPRTKLLGFIPWKRQSTAYGFSQALNGTWDRYRRETGRSGASRSNFNDAIHFIGWYHYQSYRTNGIARNDAYNLYLAYHSGHGGYSRGVWRNSSVAKNGAKRTADMAKRYTVQLRSCGRLG</sequence>